<evidence type="ECO:0000313" key="2">
    <source>
        <dbReference type="EMBL" id="KGG19843.1"/>
    </source>
</evidence>
<keyword evidence="1" id="KW-0812">Transmembrane</keyword>
<dbReference type="RefSeq" id="WP_036907767.1">
    <property type="nucleotide sequence ID" value="NZ_CP138967.1"/>
</dbReference>
<comment type="caution">
    <text evidence="2">The sequence shown here is derived from an EMBL/GenBank/DDBJ whole genome shotgun (WGS) entry which is preliminary data.</text>
</comment>
<sequence>MDITLIAIAIFILVAIVFLGLYLFKSINKKSFTAEDGSVFDNESDLDVYKKLYDKTKPLFSSDAEKGSAQSILGFEKSFITNLSSEGFPDLKTLVKYRKQFKSLSDLINT</sequence>
<gene>
    <name evidence="2" type="ORF">EV03_2231</name>
</gene>
<keyword evidence="1" id="KW-0472">Membrane</keyword>
<keyword evidence="1" id="KW-1133">Transmembrane helix</keyword>
<evidence type="ECO:0000313" key="3">
    <source>
        <dbReference type="Proteomes" id="UP000030392"/>
    </source>
</evidence>
<reference evidence="3" key="1">
    <citation type="journal article" date="2014" name="Sci. Data">
        <title>Genomes of diverse isolates of the marine cyanobacterium Prochlorococcus.</title>
        <authorList>
            <person name="Biller S."/>
            <person name="Berube P."/>
            <person name="Thompson J."/>
            <person name="Kelly L."/>
            <person name="Roggensack S."/>
            <person name="Awad L."/>
            <person name="Roache-Johnson K."/>
            <person name="Ding H."/>
            <person name="Giovannoni S.J."/>
            <person name="Moore L.R."/>
            <person name="Chisholm S.W."/>
        </authorList>
    </citation>
    <scope>NUCLEOTIDE SEQUENCE [LARGE SCALE GENOMIC DNA]</scope>
    <source>
        <strain evidence="3">PAC1</strain>
    </source>
</reference>
<dbReference type="AlphaFoldDB" id="A0A0A2C0J2"/>
<proteinExistence type="predicted"/>
<protein>
    <submittedName>
        <fullName evidence="2">Uncharacterized protein</fullName>
    </submittedName>
</protein>
<dbReference type="EMBL" id="JNAX01000015">
    <property type="protein sequence ID" value="KGG19843.1"/>
    <property type="molecule type" value="Genomic_DNA"/>
</dbReference>
<dbReference type="Proteomes" id="UP000030392">
    <property type="component" value="Unassembled WGS sequence"/>
</dbReference>
<organism evidence="2 3">
    <name type="scientific">Prochlorococcus marinus str. PAC1</name>
    <dbReference type="NCBI Taxonomy" id="59924"/>
    <lineage>
        <taxon>Bacteria</taxon>
        <taxon>Bacillati</taxon>
        <taxon>Cyanobacteriota</taxon>
        <taxon>Cyanophyceae</taxon>
        <taxon>Synechococcales</taxon>
        <taxon>Prochlorococcaceae</taxon>
        <taxon>Prochlorococcus</taxon>
    </lineage>
</organism>
<evidence type="ECO:0000256" key="1">
    <source>
        <dbReference type="SAM" id="Phobius"/>
    </source>
</evidence>
<feature type="transmembrane region" description="Helical" evidence="1">
    <location>
        <begin position="6"/>
        <end position="24"/>
    </location>
</feature>
<name>A0A0A2C0J2_PROMR</name>
<accession>A0A0A2C0J2</accession>